<feature type="compositionally biased region" description="Polar residues" evidence="5">
    <location>
        <begin position="275"/>
        <end position="286"/>
    </location>
</feature>
<dbReference type="PANTHER" id="PTHR21324">
    <property type="entry name" value="FASTING-INDUCIBLE INTEGRAL MEMBRANE PROTEIN TM6P1-RELATED"/>
    <property type="match status" value="1"/>
</dbReference>
<feature type="transmembrane region" description="Helical" evidence="6">
    <location>
        <begin position="12"/>
        <end position="33"/>
    </location>
</feature>
<dbReference type="InterPro" id="IPR050911">
    <property type="entry name" value="DRAM/TMEM150_Autophagy_Mod"/>
</dbReference>
<evidence type="ECO:0000313" key="9">
    <source>
        <dbReference type="Proteomes" id="UP000054321"/>
    </source>
</evidence>
<keyword evidence="4 6" id="KW-0472">Membrane</keyword>
<feature type="transmembrane region" description="Helical" evidence="6">
    <location>
        <begin position="203"/>
        <end position="223"/>
    </location>
</feature>
<evidence type="ECO:0000256" key="2">
    <source>
        <dbReference type="ARBA" id="ARBA00022692"/>
    </source>
</evidence>
<feature type="transmembrane region" description="Helical" evidence="6">
    <location>
        <begin position="131"/>
        <end position="152"/>
    </location>
</feature>
<dbReference type="GO" id="GO:0005886">
    <property type="term" value="C:plasma membrane"/>
    <property type="evidence" value="ECO:0007669"/>
    <property type="project" value="TreeGrafter"/>
</dbReference>
<protein>
    <recommendedName>
        <fullName evidence="7">CWH43-like N-terminal domain-containing protein</fullName>
    </recommendedName>
</protein>
<feature type="transmembrane region" description="Helical" evidence="6">
    <location>
        <begin position="101"/>
        <end position="119"/>
    </location>
</feature>
<evidence type="ECO:0000256" key="3">
    <source>
        <dbReference type="ARBA" id="ARBA00022989"/>
    </source>
</evidence>
<dbReference type="OrthoDB" id="10032492at2759"/>
<dbReference type="HOGENOM" id="CLU_050573_0_0_1"/>
<evidence type="ECO:0000256" key="6">
    <source>
        <dbReference type="SAM" id="Phobius"/>
    </source>
</evidence>
<reference evidence="8 9" key="1">
    <citation type="submission" date="2014-04" db="EMBL/GenBank/DDBJ databases">
        <authorList>
            <consortium name="DOE Joint Genome Institute"/>
            <person name="Kuo A."/>
            <person name="Martino E."/>
            <person name="Perotto S."/>
            <person name="Kohler A."/>
            <person name="Nagy L.G."/>
            <person name="Floudas D."/>
            <person name="Copeland A."/>
            <person name="Barry K.W."/>
            <person name="Cichocki N."/>
            <person name="Veneault-Fourrey C."/>
            <person name="LaButti K."/>
            <person name="Lindquist E.A."/>
            <person name="Lipzen A."/>
            <person name="Lundell T."/>
            <person name="Morin E."/>
            <person name="Murat C."/>
            <person name="Sun H."/>
            <person name="Tunlid A."/>
            <person name="Henrissat B."/>
            <person name="Grigoriev I.V."/>
            <person name="Hibbett D.S."/>
            <person name="Martin F."/>
            <person name="Nordberg H.P."/>
            <person name="Cantor M.N."/>
            <person name="Hua S.X."/>
        </authorList>
    </citation>
    <scope>NUCLEOTIDE SEQUENCE [LARGE SCALE GENOMIC DNA]</scope>
    <source>
        <strain evidence="8 9">Zn</strain>
    </source>
</reference>
<dbReference type="AlphaFoldDB" id="A0A0C3HXE8"/>
<proteinExistence type="predicted"/>
<dbReference type="PANTHER" id="PTHR21324:SF2">
    <property type="entry name" value="EG:22E5.9 PROTEIN"/>
    <property type="match status" value="1"/>
</dbReference>
<dbReference type="InterPro" id="IPR019402">
    <property type="entry name" value="CWH43_N"/>
</dbReference>
<keyword evidence="2 6" id="KW-0812">Transmembrane</keyword>
<gene>
    <name evidence="8" type="ORF">OIDMADRAFT_16214</name>
</gene>
<evidence type="ECO:0000313" key="8">
    <source>
        <dbReference type="EMBL" id="KIN07570.1"/>
    </source>
</evidence>
<dbReference type="Proteomes" id="UP000054321">
    <property type="component" value="Unassembled WGS sequence"/>
</dbReference>
<dbReference type="GO" id="GO:0012505">
    <property type="term" value="C:endomembrane system"/>
    <property type="evidence" value="ECO:0007669"/>
    <property type="project" value="UniProtKB-SubCell"/>
</dbReference>
<sequence length="286" mass="32483">MAQWAAHFWWMVPIFSGCVWLAMLLAMLLWWSVEKHSPHLAPMVEDQKIAYISDIGAHELQPLFIAMGAVSVVTFDMVFIAERWLRHRGTLAVNTSWFQKWLSIAATVCAIAGAAGLILLTCLNDLHHHTAHDTCLVIFIAGYILSAIFICWEYHRLGVHHQRFRILRVSFYIKLMFIIVEVALCIAFGALGDRKRYNPAAVVEWTISLVFTFYVWSFAIDFIPAVRIEHYRNKEADTEMGSAMHEEAGEQTWAGTEANAYLDGSGRAPDRVGNTRIQPGEQTRTN</sequence>
<keyword evidence="9" id="KW-1185">Reference proteome</keyword>
<feature type="domain" description="CWH43-like N-terminal" evidence="7">
    <location>
        <begin position="8"/>
        <end position="224"/>
    </location>
</feature>
<dbReference type="FunCoup" id="A0A0C3HXE8">
    <property type="interactions" value="81"/>
</dbReference>
<keyword evidence="3 6" id="KW-1133">Transmembrane helix</keyword>
<accession>A0A0C3HXE8</accession>
<comment type="subcellular location">
    <subcellularLocation>
        <location evidence="1">Endomembrane system</location>
        <topology evidence="1">Multi-pass membrane protein</topology>
    </subcellularLocation>
</comment>
<dbReference type="STRING" id="913774.A0A0C3HXE8"/>
<evidence type="ECO:0000256" key="4">
    <source>
        <dbReference type="ARBA" id="ARBA00023136"/>
    </source>
</evidence>
<evidence type="ECO:0000256" key="1">
    <source>
        <dbReference type="ARBA" id="ARBA00004127"/>
    </source>
</evidence>
<dbReference type="InParanoid" id="A0A0C3HXE8"/>
<feature type="region of interest" description="Disordered" evidence="5">
    <location>
        <begin position="263"/>
        <end position="286"/>
    </location>
</feature>
<dbReference type="Pfam" id="PF10277">
    <property type="entry name" value="Frag1"/>
    <property type="match status" value="1"/>
</dbReference>
<feature type="transmembrane region" description="Helical" evidence="6">
    <location>
        <begin position="63"/>
        <end position="81"/>
    </location>
</feature>
<evidence type="ECO:0000256" key="5">
    <source>
        <dbReference type="SAM" id="MobiDB-lite"/>
    </source>
</evidence>
<dbReference type="EMBL" id="KN832870">
    <property type="protein sequence ID" value="KIN07570.1"/>
    <property type="molecule type" value="Genomic_DNA"/>
</dbReference>
<organism evidence="8 9">
    <name type="scientific">Oidiodendron maius (strain Zn)</name>
    <dbReference type="NCBI Taxonomy" id="913774"/>
    <lineage>
        <taxon>Eukaryota</taxon>
        <taxon>Fungi</taxon>
        <taxon>Dikarya</taxon>
        <taxon>Ascomycota</taxon>
        <taxon>Pezizomycotina</taxon>
        <taxon>Leotiomycetes</taxon>
        <taxon>Leotiomycetes incertae sedis</taxon>
        <taxon>Myxotrichaceae</taxon>
        <taxon>Oidiodendron</taxon>
    </lineage>
</organism>
<evidence type="ECO:0000259" key="7">
    <source>
        <dbReference type="Pfam" id="PF10277"/>
    </source>
</evidence>
<reference evidence="9" key="2">
    <citation type="submission" date="2015-01" db="EMBL/GenBank/DDBJ databases">
        <title>Evolutionary Origins and Diversification of the Mycorrhizal Mutualists.</title>
        <authorList>
            <consortium name="DOE Joint Genome Institute"/>
            <consortium name="Mycorrhizal Genomics Consortium"/>
            <person name="Kohler A."/>
            <person name="Kuo A."/>
            <person name="Nagy L.G."/>
            <person name="Floudas D."/>
            <person name="Copeland A."/>
            <person name="Barry K.W."/>
            <person name="Cichocki N."/>
            <person name="Veneault-Fourrey C."/>
            <person name="LaButti K."/>
            <person name="Lindquist E.A."/>
            <person name="Lipzen A."/>
            <person name="Lundell T."/>
            <person name="Morin E."/>
            <person name="Murat C."/>
            <person name="Riley R."/>
            <person name="Ohm R."/>
            <person name="Sun H."/>
            <person name="Tunlid A."/>
            <person name="Henrissat B."/>
            <person name="Grigoriev I.V."/>
            <person name="Hibbett D.S."/>
            <person name="Martin F."/>
        </authorList>
    </citation>
    <scope>NUCLEOTIDE SEQUENCE [LARGE SCALE GENOMIC DNA]</scope>
    <source>
        <strain evidence="9">Zn</strain>
    </source>
</reference>
<name>A0A0C3HXE8_OIDMZ</name>
<feature type="transmembrane region" description="Helical" evidence="6">
    <location>
        <begin position="172"/>
        <end position="191"/>
    </location>
</feature>